<dbReference type="WBParaSite" id="nRc.2.0.1.t02698-RA">
    <property type="protein sequence ID" value="nRc.2.0.1.t02698-RA"/>
    <property type="gene ID" value="nRc.2.0.1.g02698"/>
</dbReference>
<evidence type="ECO:0000313" key="1">
    <source>
        <dbReference type="Proteomes" id="UP000887565"/>
    </source>
</evidence>
<organism evidence="1 2">
    <name type="scientific">Romanomermis culicivorax</name>
    <name type="common">Nematode worm</name>
    <dbReference type="NCBI Taxonomy" id="13658"/>
    <lineage>
        <taxon>Eukaryota</taxon>
        <taxon>Metazoa</taxon>
        <taxon>Ecdysozoa</taxon>
        <taxon>Nematoda</taxon>
        <taxon>Enoplea</taxon>
        <taxon>Dorylaimia</taxon>
        <taxon>Mermithida</taxon>
        <taxon>Mermithoidea</taxon>
        <taxon>Mermithidae</taxon>
        <taxon>Romanomermis</taxon>
    </lineage>
</organism>
<protein>
    <submittedName>
        <fullName evidence="2">PH domain-containing protein</fullName>
    </submittedName>
</protein>
<dbReference type="AlphaFoldDB" id="A0A915HL50"/>
<dbReference type="Proteomes" id="UP000887565">
    <property type="component" value="Unplaced"/>
</dbReference>
<reference evidence="2" key="1">
    <citation type="submission" date="2022-11" db="UniProtKB">
        <authorList>
            <consortium name="WormBaseParasite"/>
        </authorList>
    </citation>
    <scope>IDENTIFICATION</scope>
</reference>
<proteinExistence type="predicted"/>
<accession>A0A915HL50</accession>
<name>A0A915HL50_ROMCU</name>
<keyword evidence="1" id="KW-1185">Reference proteome</keyword>
<evidence type="ECO:0000313" key="2">
    <source>
        <dbReference type="WBParaSite" id="nRc.2.0.1.t02698-RA"/>
    </source>
</evidence>
<sequence>MDSESEALVEWQDAFKTIHGRCPTNEEISQTAPAKIRQYYESKNQLSRRKSNFKKKPSFGLKRDAFDFEVRYFIYSCEGEEAVNLVGKNVEESSNGLDFNKNVGDDQLTKEDSLIEQVRKDCSSGVYKVGPLNGTENIKTISLSRPENIKNINDDYFSQNNNLPNSIILSKRIKLCKFISENIAYDNESENMDKNSTGNPNYVSIRDGELENSTSYFEMENDDDSERLLGVKSAKKATRKRANLVTCHDGERNRPAYAATALIWLLLFV</sequence>